<feature type="region of interest" description="Disordered" evidence="5">
    <location>
        <begin position="208"/>
        <end position="240"/>
    </location>
</feature>
<evidence type="ECO:0000256" key="2">
    <source>
        <dbReference type="ARBA" id="ARBA00023015"/>
    </source>
</evidence>
<organism evidence="7 8">
    <name type="scientific">Conoideocrella luteorostrata</name>
    <dbReference type="NCBI Taxonomy" id="1105319"/>
    <lineage>
        <taxon>Eukaryota</taxon>
        <taxon>Fungi</taxon>
        <taxon>Dikarya</taxon>
        <taxon>Ascomycota</taxon>
        <taxon>Pezizomycotina</taxon>
        <taxon>Sordariomycetes</taxon>
        <taxon>Hypocreomycetidae</taxon>
        <taxon>Hypocreales</taxon>
        <taxon>Clavicipitaceae</taxon>
        <taxon>Conoideocrella</taxon>
    </lineage>
</organism>
<dbReference type="CDD" id="cd12148">
    <property type="entry name" value="fungal_TF_MHR"/>
    <property type="match status" value="1"/>
</dbReference>
<dbReference type="AlphaFoldDB" id="A0AAJ0CUL1"/>
<dbReference type="SUPFAM" id="SSF57701">
    <property type="entry name" value="Zn2/Cys6 DNA-binding domain"/>
    <property type="match status" value="1"/>
</dbReference>
<keyword evidence="1" id="KW-0479">Metal-binding</keyword>
<dbReference type="Pfam" id="PF04082">
    <property type="entry name" value="Fungal_trans"/>
    <property type="match status" value="1"/>
</dbReference>
<dbReference type="GO" id="GO:0006351">
    <property type="term" value="P:DNA-templated transcription"/>
    <property type="evidence" value="ECO:0007669"/>
    <property type="project" value="InterPro"/>
</dbReference>
<dbReference type="InterPro" id="IPR036864">
    <property type="entry name" value="Zn2-C6_fun-type_DNA-bd_sf"/>
</dbReference>
<dbReference type="GO" id="GO:0005634">
    <property type="term" value="C:nucleus"/>
    <property type="evidence" value="ECO:0007669"/>
    <property type="project" value="TreeGrafter"/>
</dbReference>
<evidence type="ECO:0000259" key="6">
    <source>
        <dbReference type="PROSITE" id="PS50048"/>
    </source>
</evidence>
<dbReference type="Gene3D" id="4.10.240.10">
    <property type="entry name" value="Zn(2)-C6 fungal-type DNA-binding domain"/>
    <property type="match status" value="1"/>
</dbReference>
<dbReference type="PROSITE" id="PS50048">
    <property type="entry name" value="ZN2_CY6_FUNGAL_2"/>
    <property type="match status" value="1"/>
</dbReference>
<dbReference type="Proteomes" id="UP001251528">
    <property type="component" value="Unassembled WGS sequence"/>
</dbReference>
<comment type="caution">
    <text evidence="7">The sequence shown here is derived from an EMBL/GenBank/DDBJ whole genome shotgun (WGS) entry which is preliminary data.</text>
</comment>
<evidence type="ECO:0000256" key="4">
    <source>
        <dbReference type="ARBA" id="ARBA00023242"/>
    </source>
</evidence>
<feature type="compositionally biased region" description="Polar residues" evidence="5">
    <location>
        <begin position="90"/>
        <end position="109"/>
    </location>
</feature>
<evidence type="ECO:0000256" key="5">
    <source>
        <dbReference type="SAM" id="MobiDB-lite"/>
    </source>
</evidence>
<reference evidence="7" key="1">
    <citation type="submission" date="2023-06" db="EMBL/GenBank/DDBJ databases">
        <title>Conoideocrella luteorostrata (Hypocreales: Clavicipitaceae), a potential biocontrol fungus for elongate hemlock scale in United States Christmas tree production areas.</title>
        <authorList>
            <person name="Barrett H."/>
            <person name="Lovett B."/>
            <person name="Macias A.M."/>
            <person name="Stajich J.E."/>
            <person name="Kasson M.T."/>
        </authorList>
    </citation>
    <scope>NUCLEOTIDE SEQUENCE</scope>
    <source>
        <strain evidence="7">ARSEF 14590</strain>
    </source>
</reference>
<evidence type="ECO:0000256" key="1">
    <source>
        <dbReference type="ARBA" id="ARBA00022723"/>
    </source>
</evidence>
<keyword evidence="2" id="KW-0805">Transcription regulation</keyword>
<feature type="region of interest" description="Disordered" evidence="5">
    <location>
        <begin position="57"/>
        <end position="76"/>
    </location>
</feature>
<dbReference type="InterPro" id="IPR051127">
    <property type="entry name" value="Fungal_SecMet_Regulators"/>
</dbReference>
<gene>
    <name evidence="7" type="ORF">QQS21_002730</name>
</gene>
<keyword evidence="4" id="KW-0539">Nucleus</keyword>
<proteinExistence type="predicted"/>
<dbReference type="GO" id="GO:0000435">
    <property type="term" value="P:positive regulation of transcription from RNA polymerase II promoter by galactose"/>
    <property type="evidence" value="ECO:0007669"/>
    <property type="project" value="TreeGrafter"/>
</dbReference>
<evidence type="ECO:0000256" key="3">
    <source>
        <dbReference type="ARBA" id="ARBA00023163"/>
    </source>
</evidence>
<dbReference type="GO" id="GO:0000978">
    <property type="term" value="F:RNA polymerase II cis-regulatory region sequence-specific DNA binding"/>
    <property type="evidence" value="ECO:0007669"/>
    <property type="project" value="TreeGrafter"/>
</dbReference>
<feature type="domain" description="Zn(2)-C6 fungal-type" evidence="6">
    <location>
        <begin position="27"/>
        <end position="60"/>
    </location>
</feature>
<name>A0AAJ0CUL1_9HYPO</name>
<dbReference type="SMART" id="SM00906">
    <property type="entry name" value="Fungal_trans"/>
    <property type="match status" value="1"/>
</dbReference>
<dbReference type="EMBL" id="JASWJB010000033">
    <property type="protein sequence ID" value="KAK2608741.1"/>
    <property type="molecule type" value="Genomic_DNA"/>
</dbReference>
<evidence type="ECO:0000313" key="7">
    <source>
        <dbReference type="EMBL" id="KAK2608741.1"/>
    </source>
</evidence>
<dbReference type="InterPro" id="IPR001138">
    <property type="entry name" value="Zn2Cys6_DnaBD"/>
</dbReference>
<dbReference type="Pfam" id="PF00172">
    <property type="entry name" value="Zn_clus"/>
    <property type="match status" value="1"/>
</dbReference>
<evidence type="ECO:0000313" key="8">
    <source>
        <dbReference type="Proteomes" id="UP001251528"/>
    </source>
</evidence>
<accession>A0AAJ0CUL1</accession>
<protein>
    <recommendedName>
        <fullName evidence="6">Zn(2)-C6 fungal-type domain-containing protein</fullName>
    </recommendedName>
</protein>
<dbReference type="PANTHER" id="PTHR47424:SF4">
    <property type="entry name" value="ZN(II)2CYS6 TRANSCRIPTION FACTOR (EUROFUNG)"/>
    <property type="match status" value="1"/>
</dbReference>
<feature type="region of interest" description="Disordered" evidence="5">
    <location>
        <begin position="88"/>
        <end position="118"/>
    </location>
</feature>
<dbReference type="GO" id="GO:0008270">
    <property type="term" value="F:zinc ion binding"/>
    <property type="evidence" value="ECO:0007669"/>
    <property type="project" value="InterPro"/>
</dbReference>
<dbReference type="InterPro" id="IPR007219">
    <property type="entry name" value="XnlR_reg_dom"/>
</dbReference>
<dbReference type="CDD" id="cd00067">
    <property type="entry name" value="GAL4"/>
    <property type="match status" value="1"/>
</dbReference>
<dbReference type="PANTHER" id="PTHR47424">
    <property type="entry name" value="REGULATORY PROTEIN GAL4"/>
    <property type="match status" value="1"/>
</dbReference>
<dbReference type="SMART" id="SM00066">
    <property type="entry name" value="GAL4"/>
    <property type="match status" value="1"/>
</dbReference>
<keyword evidence="3" id="KW-0804">Transcription</keyword>
<sequence>MAANLPPPGPAPYPGHHRSKRLKVEVACDTCRVRKVKCDGARPACGSCSRKFGQKDKCRYSNGEGTLPLSPKHMLPGLLNRPVKIKRAEPQTSLSSSGHQTSPGGSQHSSQHRHGYPTSQVPAFRQVLPSPSPSRMVSTIEPVVSRTQRPAVVSESRSIPPEDASPSVIDSMTAVIDDGVSTGEFFGSSSAGSFTAQINAAVASRLGHGRPGAHRSGPNLGVGNLSAPRRPGMYNSTNEVLPPRRQADQLMNMYWFYVDPLYPFLDKRKWEQHYCNLFSGTPLDTNEGIFVATLNVIFALSTQLLESMEPESRDETSDVYFKRAKDLLDLTFWDSGSLELVQYLLLMSQYLQSTSLPHQTWMIVGSAVRVAQSLGLQLPETSAAQPTPGQRELLRRIWHGCVLMDRMVSLTHGRPAMISKDLASSVPLPLTASNAKPDEYGRLTEGSFFVKSVELYEITHRVLCDLYSEPGFRRRCATPSDKQDENLAIVMQLDSAMMKWEDRLPTFLIINDLDVAMNDVSHRQAVILNIRFLHARMLLLRPIVARVCLPQQDSRAASSHSSNCLQARVMEQCTICCVGIARNIISLLLKYQAFDGTVGLLPAWWYRVYYLFSAATILIAAKLRTDIFDPREIDQAWSEVMKVLQAHEHVSQSARRCVAALQILSSKILRSTTPSKTSIPFTSTIPPIFTSEDLQTGRTEPPMAQDDAFSQFSDLDIRNLTFTVDDFSWLNDMNAWNVLNDA</sequence>
<dbReference type="GO" id="GO:0000981">
    <property type="term" value="F:DNA-binding transcription factor activity, RNA polymerase II-specific"/>
    <property type="evidence" value="ECO:0007669"/>
    <property type="project" value="InterPro"/>
</dbReference>
<keyword evidence="8" id="KW-1185">Reference proteome</keyword>